<comment type="caution">
    <text evidence="1">The sequence shown here is derived from an EMBL/GenBank/DDBJ whole genome shotgun (WGS) entry which is preliminary data.</text>
</comment>
<organism evidence="1 2">
    <name type="scientific">Trichonephila clavipes</name>
    <name type="common">Golden silk orbweaver</name>
    <name type="synonym">Nephila clavipes</name>
    <dbReference type="NCBI Taxonomy" id="2585209"/>
    <lineage>
        <taxon>Eukaryota</taxon>
        <taxon>Metazoa</taxon>
        <taxon>Ecdysozoa</taxon>
        <taxon>Arthropoda</taxon>
        <taxon>Chelicerata</taxon>
        <taxon>Arachnida</taxon>
        <taxon>Araneae</taxon>
        <taxon>Araneomorphae</taxon>
        <taxon>Entelegynae</taxon>
        <taxon>Araneoidea</taxon>
        <taxon>Nephilidae</taxon>
        <taxon>Trichonephila</taxon>
    </lineage>
</organism>
<name>A0A8X6VXU8_TRICX</name>
<evidence type="ECO:0000313" key="2">
    <source>
        <dbReference type="Proteomes" id="UP000887159"/>
    </source>
</evidence>
<proteinExistence type="predicted"/>
<accession>A0A8X6VXU8</accession>
<dbReference type="Proteomes" id="UP000887159">
    <property type="component" value="Unassembled WGS sequence"/>
</dbReference>
<keyword evidence="2" id="KW-1185">Reference proteome</keyword>
<reference evidence="1" key="1">
    <citation type="submission" date="2020-08" db="EMBL/GenBank/DDBJ databases">
        <title>Multicomponent nature underlies the extraordinary mechanical properties of spider dragline silk.</title>
        <authorList>
            <person name="Kono N."/>
            <person name="Nakamura H."/>
            <person name="Mori M."/>
            <person name="Yoshida Y."/>
            <person name="Ohtoshi R."/>
            <person name="Malay A.D."/>
            <person name="Moran D.A.P."/>
            <person name="Tomita M."/>
            <person name="Numata K."/>
            <person name="Arakawa K."/>
        </authorList>
    </citation>
    <scope>NUCLEOTIDE SEQUENCE</scope>
</reference>
<sequence length="66" mass="7721">MVTAELHYECITRRLIIDECRITEFFSGNIVNCAKHVHSTSPDMMLVDEELFPVQAWKKKHLERCG</sequence>
<protein>
    <submittedName>
        <fullName evidence="1">Uncharacterized protein</fullName>
    </submittedName>
</protein>
<gene>
    <name evidence="1" type="ORF">TNCV_1014501</name>
</gene>
<evidence type="ECO:0000313" key="1">
    <source>
        <dbReference type="EMBL" id="GFY24402.1"/>
    </source>
</evidence>
<dbReference type="AlphaFoldDB" id="A0A8X6VXU8"/>
<dbReference type="EMBL" id="BMAU01021369">
    <property type="protein sequence ID" value="GFY24402.1"/>
    <property type="molecule type" value="Genomic_DNA"/>
</dbReference>